<dbReference type="InterPro" id="IPR029025">
    <property type="entry name" value="T3SS_substrate_exporter_C"/>
</dbReference>
<feature type="transmembrane region" description="Helical" evidence="13">
    <location>
        <begin position="93"/>
        <end position="117"/>
    </location>
</feature>
<sequence>MAEDSDLEKTEAASPQRLNKAREEGQVARSRELNTCLILLAGAMTLWVSGGFLYGRLVYIMRTTMHFDWTLKSAVESLAPTMLDSFLHALTGLFPLFVILVVVAIGSSVALGGLVFSSKALTPNFGRMNLFKGLGRMVSASTWIELLKTLLKAALIGGVGIMVIKSYLPQMLALSHLSLPMALAKGLGMVLFCCATIIGSLLLIALIDVPWQMYSHAKKLRMSKEEVKREHKENEGDPHIKGRIRQQQREMARHRMMSSIPDADVVVTNPTHYAVALKYEQDGDRAPLVIAKGTGEIARKIREIAAENNVVQLEAPALARALYANVELEQPIPEALFAAVAQVLAWVYQLQQYRQGMAEEPDRPVNLPVPPELDPQSGQTQTTAR</sequence>
<keyword evidence="6 13" id="KW-0812">Transmembrane</keyword>
<dbReference type="Gene3D" id="6.10.250.2080">
    <property type="match status" value="1"/>
</dbReference>
<evidence type="ECO:0000313" key="16">
    <source>
        <dbReference type="Proteomes" id="UP000722165"/>
    </source>
</evidence>
<evidence type="ECO:0000256" key="13">
    <source>
        <dbReference type="RuleBase" id="RU364091"/>
    </source>
</evidence>
<evidence type="ECO:0000256" key="4">
    <source>
        <dbReference type="ARBA" id="ARBA00022448"/>
    </source>
</evidence>
<dbReference type="Proteomes" id="UP000722165">
    <property type="component" value="Unassembled WGS sequence"/>
</dbReference>
<comment type="function">
    <text evidence="12 13">Required for formation of the rod structure in the basal body of the flagellar apparatus. Together with FliI and FliH, may constitute the export apparatus of flagellin.</text>
</comment>
<dbReference type="Pfam" id="PF01312">
    <property type="entry name" value="Bac_export_2"/>
    <property type="match status" value="1"/>
</dbReference>
<keyword evidence="5 13" id="KW-1003">Cell membrane</keyword>
<proteinExistence type="inferred from homology"/>
<dbReference type="PANTHER" id="PTHR30531">
    <property type="entry name" value="FLAGELLAR BIOSYNTHETIC PROTEIN FLHB"/>
    <property type="match status" value="1"/>
</dbReference>
<evidence type="ECO:0000256" key="5">
    <source>
        <dbReference type="ARBA" id="ARBA00022475"/>
    </source>
</evidence>
<evidence type="ECO:0000256" key="11">
    <source>
        <dbReference type="ARBA" id="ARBA00023225"/>
    </source>
</evidence>
<evidence type="ECO:0000256" key="3">
    <source>
        <dbReference type="ARBA" id="ARBA00021622"/>
    </source>
</evidence>
<feature type="transmembrane region" description="Helical" evidence="13">
    <location>
        <begin position="188"/>
        <end position="211"/>
    </location>
</feature>
<dbReference type="EMBL" id="JAHSPR010000007">
    <property type="protein sequence ID" value="MBV4397640.1"/>
    <property type="molecule type" value="Genomic_DNA"/>
</dbReference>
<feature type="transmembrane region" description="Helical" evidence="13">
    <location>
        <begin position="149"/>
        <end position="168"/>
    </location>
</feature>
<keyword evidence="11 13" id="KW-1006">Bacterial flagellum protein export</keyword>
<reference evidence="15 16" key="1">
    <citation type="submission" date="2021-06" db="EMBL/GenBank/DDBJ databases">
        <authorList>
            <person name="Lu T."/>
            <person name="Wang Q."/>
            <person name="Han X."/>
        </authorList>
    </citation>
    <scope>NUCLEOTIDE SEQUENCE [LARGE SCALE GENOMIC DNA]</scope>
    <source>
        <strain evidence="15 16">LAM0050</strain>
    </source>
</reference>
<keyword evidence="7 13" id="KW-1005">Bacterial flagellum biogenesis</keyword>
<dbReference type="PANTHER" id="PTHR30531:SF12">
    <property type="entry name" value="FLAGELLAR BIOSYNTHETIC PROTEIN FLHB"/>
    <property type="match status" value="1"/>
</dbReference>
<keyword evidence="16" id="KW-1185">Reference proteome</keyword>
<dbReference type="RefSeq" id="WP_217735225.1">
    <property type="nucleotide sequence ID" value="NZ_JAHSPR010000007.1"/>
</dbReference>
<comment type="caution">
    <text evidence="15">The sequence shown here is derived from an EMBL/GenBank/DDBJ whole genome shotgun (WGS) entry which is preliminary data.</text>
</comment>
<keyword evidence="4 13" id="KW-0813">Transport</keyword>
<keyword evidence="10 13" id="KW-0472">Membrane</keyword>
<evidence type="ECO:0000256" key="14">
    <source>
        <dbReference type="SAM" id="MobiDB-lite"/>
    </source>
</evidence>
<evidence type="ECO:0000256" key="1">
    <source>
        <dbReference type="ARBA" id="ARBA00004651"/>
    </source>
</evidence>
<feature type="region of interest" description="Disordered" evidence="14">
    <location>
        <begin position="359"/>
        <end position="385"/>
    </location>
</feature>
<dbReference type="SUPFAM" id="SSF160544">
    <property type="entry name" value="EscU C-terminal domain-like"/>
    <property type="match status" value="1"/>
</dbReference>
<dbReference type="InterPro" id="IPR006135">
    <property type="entry name" value="T3SS_substrate_exporter"/>
</dbReference>
<comment type="subcellular location">
    <subcellularLocation>
        <location evidence="1">Cell membrane</location>
        <topology evidence="1">Multi-pass membrane protein</topology>
    </subcellularLocation>
</comment>
<evidence type="ECO:0000256" key="6">
    <source>
        <dbReference type="ARBA" id="ARBA00022692"/>
    </source>
</evidence>
<keyword evidence="15" id="KW-0969">Cilium</keyword>
<evidence type="ECO:0000256" key="7">
    <source>
        <dbReference type="ARBA" id="ARBA00022795"/>
    </source>
</evidence>
<evidence type="ECO:0000256" key="10">
    <source>
        <dbReference type="ARBA" id="ARBA00023136"/>
    </source>
</evidence>
<dbReference type="NCBIfam" id="TIGR00328">
    <property type="entry name" value="flhB"/>
    <property type="match status" value="1"/>
</dbReference>
<feature type="compositionally biased region" description="Polar residues" evidence="14">
    <location>
        <begin position="376"/>
        <end position="385"/>
    </location>
</feature>
<feature type="region of interest" description="Disordered" evidence="14">
    <location>
        <begin position="1"/>
        <end position="24"/>
    </location>
</feature>
<dbReference type="PRINTS" id="PR00950">
    <property type="entry name" value="TYPE3IMSPROT"/>
</dbReference>
<comment type="similarity">
    <text evidence="2 13">Belongs to the type III secretion exporter family.</text>
</comment>
<evidence type="ECO:0000256" key="12">
    <source>
        <dbReference type="ARBA" id="ARBA00025078"/>
    </source>
</evidence>
<evidence type="ECO:0000256" key="8">
    <source>
        <dbReference type="ARBA" id="ARBA00022927"/>
    </source>
</evidence>
<accession>A0ABS6NPS7</accession>
<keyword evidence="15" id="KW-0966">Cell projection</keyword>
<organism evidence="15 16">
    <name type="scientific">Advenella alkanexedens</name>
    <dbReference type="NCBI Taxonomy" id="1481665"/>
    <lineage>
        <taxon>Bacteria</taxon>
        <taxon>Pseudomonadati</taxon>
        <taxon>Pseudomonadota</taxon>
        <taxon>Betaproteobacteria</taxon>
        <taxon>Burkholderiales</taxon>
        <taxon>Alcaligenaceae</taxon>
    </lineage>
</organism>
<evidence type="ECO:0000256" key="2">
    <source>
        <dbReference type="ARBA" id="ARBA00010690"/>
    </source>
</evidence>
<keyword evidence="8 13" id="KW-0653">Protein transport</keyword>
<name>A0ABS6NPS7_9BURK</name>
<protein>
    <recommendedName>
        <fullName evidence="3 13">Flagellar biosynthetic protein FlhB</fullName>
    </recommendedName>
</protein>
<keyword evidence="9 13" id="KW-1133">Transmembrane helix</keyword>
<feature type="transmembrane region" description="Helical" evidence="13">
    <location>
        <begin position="36"/>
        <end position="55"/>
    </location>
</feature>
<keyword evidence="15" id="KW-0282">Flagellum</keyword>
<dbReference type="Gene3D" id="3.40.1690.10">
    <property type="entry name" value="secretion proteins EscU"/>
    <property type="match status" value="1"/>
</dbReference>
<evidence type="ECO:0000256" key="9">
    <source>
        <dbReference type="ARBA" id="ARBA00022989"/>
    </source>
</evidence>
<gene>
    <name evidence="13 15" type="primary">flhB</name>
    <name evidence="15" type="ORF">KU392_10310</name>
</gene>
<dbReference type="InterPro" id="IPR006136">
    <property type="entry name" value="FlhB"/>
</dbReference>
<evidence type="ECO:0000313" key="15">
    <source>
        <dbReference type="EMBL" id="MBV4397640.1"/>
    </source>
</evidence>